<accession>A0A6H1ZDX6</accession>
<reference evidence="1" key="1">
    <citation type="submission" date="2020-03" db="EMBL/GenBank/DDBJ databases">
        <title>The deep terrestrial virosphere.</title>
        <authorList>
            <person name="Holmfeldt K."/>
            <person name="Nilsson E."/>
            <person name="Simone D."/>
            <person name="Lopez-Fernandez M."/>
            <person name="Wu X."/>
            <person name="de Brujin I."/>
            <person name="Lundin D."/>
            <person name="Andersson A."/>
            <person name="Bertilsson S."/>
            <person name="Dopson M."/>
        </authorList>
    </citation>
    <scope>NUCLEOTIDE SEQUENCE</scope>
    <source>
        <strain evidence="1">TM448A00224</strain>
        <strain evidence="2">TM448B00423</strain>
    </source>
</reference>
<proteinExistence type="predicted"/>
<evidence type="ECO:0000313" key="1">
    <source>
        <dbReference type="EMBL" id="QJA45390.1"/>
    </source>
</evidence>
<dbReference type="AlphaFoldDB" id="A0A6H1ZDX6"/>
<organism evidence="1">
    <name type="scientific">viral metagenome</name>
    <dbReference type="NCBI Taxonomy" id="1070528"/>
    <lineage>
        <taxon>unclassified sequences</taxon>
        <taxon>metagenomes</taxon>
        <taxon>organismal metagenomes</taxon>
    </lineage>
</organism>
<sequence>MTTVKTKIYAQISRESAYTKGFALGLTGEALKRFSYFNEVELIVDVDDQGMVQNVKAVWDAG</sequence>
<dbReference type="EMBL" id="MT144620">
    <property type="protein sequence ID" value="QJH95433.1"/>
    <property type="molecule type" value="Genomic_DNA"/>
</dbReference>
<dbReference type="EMBL" id="MT143989">
    <property type="protein sequence ID" value="QJA45390.1"/>
    <property type="molecule type" value="Genomic_DNA"/>
</dbReference>
<protein>
    <submittedName>
        <fullName evidence="1">Uncharacterized protein</fullName>
    </submittedName>
</protein>
<name>A0A6H1ZDX6_9ZZZZ</name>
<evidence type="ECO:0000313" key="2">
    <source>
        <dbReference type="EMBL" id="QJH95433.1"/>
    </source>
</evidence>
<gene>
    <name evidence="1" type="ORF">TM448A00224_0055</name>
    <name evidence="2" type="ORF">TM448B00423_0002</name>
</gene>